<accession>A0A3B1DK53</accession>
<keyword evidence="1" id="KW-0378">Hydrolase</keyword>
<evidence type="ECO:0000313" key="3">
    <source>
        <dbReference type="EMBL" id="VAX42809.1"/>
    </source>
</evidence>
<dbReference type="PANTHER" id="PTHR37294">
    <property type="entry name" value="3'-5' EXORIBONUCLEASE YHAM"/>
    <property type="match status" value="1"/>
</dbReference>
<evidence type="ECO:0000256" key="2">
    <source>
        <dbReference type="SAM" id="MobiDB-lite"/>
    </source>
</evidence>
<dbReference type="GO" id="GO:0016787">
    <property type="term" value="F:hydrolase activity"/>
    <property type="evidence" value="ECO:0007669"/>
    <property type="project" value="UniProtKB-KW"/>
</dbReference>
<dbReference type="EMBL" id="UOGK01000755">
    <property type="protein sequence ID" value="VAX42809.1"/>
    <property type="molecule type" value="Genomic_DNA"/>
</dbReference>
<organism evidence="3">
    <name type="scientific">hydrothermal vent metagenome</name>
    <dbReference type="NCBI Taxonomy" id="652676"/>
    <lineage>
        <taxon>unclassified sequences</taxon>
        <taxon>metagenomes</taxon>
        <taxon>ecological metagenomes</taxon>
    </lineage>
</organism>
<feature type="region of interest" description="Disordered" evidence="2">
    <location>
        <begin position="100"/>
        <end position="120"/>
    </location>
</feature>
<name>A0A3B1DK53_9ZZZZ</name>
<proteinExistence type="predicted"/>
<reference evidence="3" key="1">
    <citation type="submission" date="2018-06" db="EMBL/GenBank/DDBJ databases">
        <authorList>
            <person name="Zhirakovskaya E."/>
        </authorList>
    </citation>
    <scope>NUCLEOTIDE SEQUENCE</scope>
</reference>
<gene>
    <name evidence="3" type="ORF">MNBD_PLANCTO03-968</name>
</gene>
<dbReference type="CDD" id="cd04492">
    <property type="entry name" value="YhaM_OBF_like"/>
    <property type="match status" value="1"/>
</dbReference>
<protein>
    <submittedName>
        <fullName evidence="3">Uncharacterized protein</fullName>
    </submittedName>
</protein>
<dbReference type="PANTHER" id="PTHR37294:SF1">
    <property type="entry name" value="3'-5' EXORIBONUCLEASE YHAM"/>
    <property type="match status" value="1"/>
</dbReference>
<feature type="non-terminal residue" evidence="3">
    <location>
        <position position="120"/>
    </location>
</feature>
<evidence type="ECO:0000256" key="1">
    <source>
        <dbReference type="ARBA" id="ARBA00022801"/>
    </source>
</evidence>
<sequence>MSTIFDTDRRYIRDFGQNERIEGIFTIKNAQLGKTRADKAYLRCLIADKTGEVPGRMWSIDESTFHKLPTEGFVWLQGETQPYQGELQLIIHTIERTDPSPDQMRDLLPSTSNDIDAMFA</sequence>
<dbReference type="GO" id="GO:0031125">
    <property type="term" value="P:rRNA 3'-end processing"/>
    <property type="evidence" value="ECO:0007669"/>
    <property type="project" value="TreeGrafter"/>
</dbReference>
<dbReference type="InterPro" id="IPR050798">
    <property type="entry name" value="YhaM_exoribonuc/phosphodiest"/>
</dbReference>
<dbReference type="AlphaFoldDB" id="A0A3B1DK53"/>